<accession>A0A2G5FFT0</accession>
<dbReference type="Proteomes" id="UP000229504">
    <property type="component" value="Unassembled WGS sequence"/>
</dbReference>
<dbReference type="EMBL" id="NIQU01000008">
    <property type="protein sequence ID" value="PIA66844.1"/>
    <property type="molecule type" value="Genomic_DNA"/>
</dbReference>
<sequence length="148" mass="15311">MIATAGERTLAARLGVAAFVPAFANRMLLLSILLGLFACGLHHGQMSGLSLSGLDSIFCSADADTSVGTTSDKSPTQTMFMQLGCPLCSSGSLAAPLNTFAWGQEYLPAVAMPSSAFGNRAQAPPRQVRSALNPRASPHDFLASVPIA</sequence>
<protein>
    <recommendedName>
        <fullName evidence="4">DUF2946 domain-containing protein</fullName>
    </recommendedName>
</protein>
<name>A0A2G5FFT0_9PSED</name>
<gene>
    <name evidence="2" type="ORF">CDO35_18825</name>
</gene>
<keyword evidence="1" id="KW-0472">Membrane</keyword>
<evidence type="ECO:0000256" key="1">
    <source>
        <dbReference type="SAM" id="Phobius"/>
    </source>
</evidence>
<evidence type="ECO:0008006" key="4">
    <source>
        <dbReference type="Google" id="ProtNLM"/>
    </source>
</evidence>
<organism evidence="2 3">
    <name type="scientific">Pseudomonas sediminis</name>
    <dbReference type="NCBI Taxonomy" id="1691904"/>
    <lineage>
        <taxon>Bacteria</taxon>
        <taxon>Pseudomonadati</taxon>
        <taxon>Pseudomonadota</taxon>
        <taxon>Gammaproteobacteria</taxon>
        <taxon>Pseudomonadales</taxon>
        <taxon>Pseudomonadaceae</taxon>
        <taxon>Pseudomonas</taxon>
    </lineage>
</organism>
<dbReference type="Pfam" id="PF11162">
    <property type="entry name" value="DUF2946"/>
    <property type="match status" value="1"/>
</dbReference>
<dbReference type="InterPro" id="IPR021333">
    <property type="entry name" value="DUF2946"/>
</dbReference>
<proteinExistence type="predicted"/>
<dbReference type="RefSeq" id="WP_099526191.1">
    <property type="nucleotide sequence ID" value="NZ_NIQU01000008.1"/>
</dbReference>
<reference evidence="3" key="1">
    <citation type="submission" date="2017-06" db="EMBL/GenBank/DDBJ databases">
        <authorList>
            <person name="Rastogi G."/>
            <person name="Vaishampayan P."/>
            <person name="Seuylemezian A."/>
        </authorList>
    </citation>
    <scope>NUCLEOTIDE SEQUENCE [LARGE SCALE GENOMIC DNA]</scope>
    <source>
        <strain evidence="3">PI11</strain>
    </source>
</reference>
<keyword evidence="1" id="KW-1133">Transmembrane helix</keyword>
<comment type="caution">
    <text evidence="2">The sequence shown here is derived from an EMBL/GenBank/DDBJ whole genome shotgun (WGS) entry which is preliminary data.</text>
</comment>
<feature type="transmembrane region" description="Helical" evidence="1">
    <location>
        <begin position="23"/>
        <end position="41"/>
    </location>
</feature>
<evidence type="ECO:0000313" key="2">
    <source>
        <dbReference type="EMBL" id="PIA66844.1"/>
    </source>
</evidence>
<evidence type="ECO:0000313" key="3">
    <source>
        <dbReference type="Proteomes" id="UP000229504"/>
    </source>
</evidence>
<keyword evidence="1" id="KW-0812">Transmembrane</keyword>
<dbReference type="AlphaFoldDB" id="A0A2G5FFT0"/>